<dbReference type="PANTHER" id="PTHR43806:SF11">
    <property type="entry name" value="CEREVISIN-RELATED"/>
    <property type="match status" value="1"/>
</dbReference>
<dbReference type="Pfam" id="PF00082">
    <property type="entry name" value="Peptidase_S8"/>
    <property type="match status" value="1"/>
</dbReference>
<dbReference type="PRINTS" id="PR00723">
    <property type="entry name" value="SUBTILISIN"/>
</dbReference>
<dbReference type="GO" id="GO:0004252">
    <property type="term" value="F:serine-type endopeptidase activity"/>
    <property type="evidence" value="ECO:0007669"/>
    <property type="project" value="UniProtKB-UniRule"/>
</dbReference>
<feature type="active site" description="Charge relay system" evidence="5">
    <location>
        <position position="370"/>
    </location>
</feature>
<organism evidence="9 10">
    <name type="scientific">candidate division TA06 bacterium B3_TA06</name>
    <dbReference type="NCBI Taxonomy" id="2012487"/>
    <lineage>
        <taxon>Bacteria</taxon>
        <taxon>Bacteria division TA06</taxon>
    </lineage>
</organism>
<evidence type="ECO:0000256" key="1">
    <source>
        <dbReference type="ARBA" id="ARBA00011073"/>
    </source>
</evidence>
<protein>
    <recommendedName>
        <fullName evidence="8">Peptidase S8/S53 domain-containing protein</fullName>
    </recommendedName>
</protein>
<evidence type="ECO:0000256" key="2">
    <source>
        <dbReference type="ARBA" id="ARBA00022670"/>
    </source>
</evidence>
<feature type="domain" description="Peptidase S8/S53" evidence="8">
    <location>
        <begin position="167"/>
        <end position="404"/>
    </location>
</feature>
<dbReference type="InterPro" id="IPR023827">
    <property type="entry name" value="Peptidase_S8_Asp-AS"/>
</dbReference>
<accession>A0A532V9G8</accession>
<keyword evidence="4 5" id="KW-0720">Serine protease</keyword>
<dbReference type="InterPro" id="IPR023828">
    <property type="entry name" value="Peptidase_S8_Ser-AS"/>
</dbReference>
<keyword evidence="3 5" id="KW-0378">Hydrolase</keyword>
<evidence type="ECO:0000256" key="5">
    <source>
        <dbReference type="PROSITE-ProRule" id="PRU01240"/>
    </source>
</evidence>
<dbReference type="PROSITE" id="PS00137">
    <property type="entry name" value="SUBTILASE_HIS"/>
    <property type="match status" value="1"/>
</dbReference>
<feature type="signal peptide" evidence="7">
    <location>
        <begin position="1"/>
        <end position="24"/>
    </location>
</feature>
<evidence type="ECO:0000313" key="10">
    <source>
        <dbReference type="Proteomes" id="UP000317778"/>
    </source>
</evidence>
<dbReference type="PROSITE" id="PS00138">
    <property type="entry name" value="SUBTILASE_SER"/>
    <property type="match status" value="1"/>
</dbReference>
<reference evidence="9 10" key="1">
    <citation type="submission" date="2017-06" db="EMBL/GenBank/DDBJ databases">
        <title>Novel microbial phyla capable of carbon fixation and sulfur reduction in deep-sea sediments.</title>
        <authorList>
            <person name="Huang J."/>
            <person name="Baker B."/>
            <person name="Wang Y."/>
        </authorList>
    </citation>
    <scope>NUCLEOTIDE SEQUENCE [LARGE SCALE GENOMIC DNA]</scope>
    <source>
        <strain evidence="9">B3_TA06</strain>
    </source>
</reference>
<dbReference type="EMBL" id="NJBO01000002">
    <property type="protein sequence ID" value="TKJ43826.1"/>
    <property type="molecule type" value="Genomic_DNA"/>
</dbReference>
<dbReference type="InterPro" id="IPR000209">
    <property type="entry name" value="Peptidase_S8/S53_dom"/>
</dbReference>
<gene>
    <name evidence="9" type="ORF">CEE36_01535</name>
</gene>
<feature type="active site" description="Charge relay system" evidence="5">
    <location>
        <position position="176"/>
    </location>
</feature>
<evidence type="ECO:0000313" key="9">
    <source>
        <dbReference type="EMBL" id="TKJ43826.1"/>
    </source>
</evidence>
<comment type="similarity">
    <text evidence="1 5 6">Belongs to the peptidase S8 family.</text>
</comment>
<comment type="caution">
    <text evidence="9">The sequence shown here is derived from an EMBL/GenBank/DDBJ whole genome shotgun (WGS) entry which is preliminary data.</text>
</comment>
<sequence>MMKRLSVILTLTAAMLGFIPSHLAAADDVVDTLGFIVKTQNAEALEVLVEDKGLEIGPLITYPNPSDEVLEVFGCYFIVTIPQELHSIQNSIVDELETLPGVEYVEPNLSIPVELHVEQGTMQESFQNPFNMPDTFDDPYTPNDPMFPNQYGPQITKVDWAWNLSTGEGVKIAILDAGFDVHHEDLIDNLDLENAYDFTDDDTIVDGLQHGTWVTGIAGAKIDNGIGIAGVAGNSSILPLRVIGGSGQLHPYLVKAIIYAADKEARVISMSIGTIVPSQTTEDAIDYVWERGVFVCASAGNSNKDELPYPASYGHVMSVGGTDSEDERWDDGDHGSNFGSNVDVYAPADSIFTTDLDDSYGYPSFPSGTSFSAPHVAGLAALIWDVHPDWTNQQVWDKIIESADTITIDKGKVLRMNACKALDIVPGITEHPVAETAEWKVLSSIGQRIVLKYHDLPQGFHASIFDATGRKVDEIESPAQKGVLTWGENHSPGVYFIVLGDKEVSVQKVILIE</sequence>
<keyword evidence="7" id="KW-0732">Signal</keyword>
<dbReference type="Gene3D" id="3.40.50.200">
    <property type="entry name" value="Peptidase S8/S53 domain"/>
    <property type="match status" value="1"/>
</dbReference>
<evidence type="ECO:0000256" key="3">
    <source>
        <dbReference type="ARBA" id="ARBA00022801"/>
    </source>
</evidence>
<dbReference type="InterPro" id="IPR022398">
    <property type="entry name" value="Peptidase_S8_His-AS"/>
</dbReference>
<evidence type="ECO:0000256" key="7">
    <source>
        <dbReference type="SAM" id="SignalP"/>
    </source>
</evidence>
<dbReference type="InterPro" id="IPR036852">
    <property type="entry name" value="Peptidase_S8/S53_dom_sf"/>
</dbReference>
<dbReference type="Proteomes" id="UP000317778">
    <property type="component" value="Unassembled WGS sequence"/>
</dbReference>
<evidence type="ECO:0000256" key="4">
    <source>
        <dbReference type="ARBA" id="ARBA00022825"/>
    </source>
</evidence>
<dbReference type="InterPro" id="IPR015500">
    <property type="entry name" value="Peptidase_S8_subtilisin-rel"/>
</dbReference>
<name>A0A532V9G8_UNCT6</name>
<dbReference type="SUPFAM" id="SSF52743">
    <property type="entry name" value="Subtilisin-like"/>
    <property type="match status" value="1"/>
</dbReference>
<keyword evidence="2 5" id="KW-0645">Protease</keyword>
<dbReference type="PROSITE" id="PS51892">
    <property type="entry name" value="SUBTILASE"/>
    <property type="match status" value="1"/>
</dbReference>
<proteinExistence type="inferred from homology"/>
<feature type="active site" description="Charge relay system" evidence="5">
    <location>
        <position position="210"/>
    </location>
</feature>
<dbReference type="PANTHER" id="PTHR43806">
    <property type="entry name" value="PEPTIDASE S8"/>
    <property type="match status" value="1"/>
</dbReference>
<dbReference type="GO" id="GO:0006508">
    <property type="term" value="P:proteolysis"/>
    <property type="evidence" value="ECO:0007669"/>
    <property type="project" value="UniProtKB-KW"/>
</dbReference>
<dbReference type="InterPro" id="IPR050131">
    <property type="entry name" value="Peptidase_S8_subtilisin-like"/>
</dbReference>
<feature type="chain" id="PRO_5022218591" description="Peptidase S8/S53 domain-containing protein" evidence="7">
    <location>
        <begin position="25"/>
        <end position="513"/>
    </location>
</feature>
<evidence type="ECO:0000256" key="6">
    <source>
        <dbReference type="RuleBase" id="RU003355"/>
    </source>
</evidence>
<evidence type="ECO:0000259" key="8">
    <source>
        <dbReference type="Pfam" id="PF00082"/>
    </source>
</evidence>
<dbReference type="PROSITE" id="PS00136">
    <property type="entry name" value="SUBTILASE_ASP"/>
    <property type="match status" value="1"/>
</dbReference>
<dbReference type="AlphaFoldDB" id="A0A532V9G8"/>